<dbReference type="EMBL" id="DXCH01000059">
    <property type="protein sequence ID" value="HIZ06739.1"/>
    <property type="molecule type" value="Genomic_DNA"/>
</dbReference>
<name>A0A9D2D1C8_9FIRM</name>
<dbReference type="InterPro" id="IPR017439">
    <property type="entry name" value="Amidohydrolase"/>
</dbReference>
<protein>
    <submittedName>
        <fullName evidence="3">Amidohydrolase</fullName>
    </submittedName>
</protein>
<gene>
    <name evidence="3" type="ORF">IAA08_02245</name>
</gene>
<feature type="binding site" evidence="1">
    <location>
        <position position="160"/>
    </location>
    <ligand>
        <name>Mn(2+)</name>
        <dbReference type="ChEBI" id="CHEBI:29035"/>
        <label>2</label>
    </ligand>
</feature>
<evidence type="ECO:0000256" key="1">
    <source>
        <dbReference type="PIRSR" id="PIRSR005962-1"/>
    </source>
</evidence>
<dbReference type="PIRSF" id="PIRSF005962">
    <property type="entry name" value="Pept_M20D_amidohydro"/>
    <property type="match status" value="1"/>
</dbReference>
<dbReference type="InterPro" id="IPR011650">
    <property type="entry name" value="Peptidase_M20_dimer"/>
</dbReference>
<keyword evidence="1" id="KW-0479">Metal-binding</keyword>
<dbReference type="Pfam" id="PF01546">
    <property type="entry name" value="Peptidase_M20"/>
    <property type="match status" value="1"/>
</dbReference>
<evidence type="ECO:0000259" key="2">
    <source>
        <dbReference type="Pfam" id="PF07687"/>
    </source>
</evidence>
<dbReference type="GO" id="GO:0016805">
    <property type="term" value="F:dipeptidase activity"/>
    <property type="evidence" value="ECO:0007669"/>
    <property type="project" value="TreeGrafter"/>
</dbReference>
<reference evidence="3" key="1">
    <citation type="journal article" date="2021" name="PeerJ">
        <title>Extensive microbial diversity within the chicken gut microbiome revealed by metagenomics and culture.</title>
        <authorList>
            <person name="Gilroy R."/>
            <person name="Ravi A."/>
            <person name="Getino M."/>
            <person name="Pursley I."/>
            <person name="Horton D.L."/>
            <person name="Alikhan N.F."/>
            <person name="Baker D."/>
            <person name="Gharbi K."/>
            <person name="Hall N."/>
            <person name="Watson M."/>
            <person name="Adriaenssens E.M."/>
            <person name="Foster-Nyarko E."/>
            <person name="Jarju S."/>
            <person name="Secka A."/>
            <person name="Antonio M."/>
            <person name="Oren A."/>
            <person name="Chaudhuri R.R."/>
            <person name="La Ragione R."/>
            <person name="Hildebrand F."/>
            <person name="Pallen M.J."/>
        </authorList>
    </citation>
    <scope>NUCLEOTIDE SEQUENCE</scope>
    <source>
        <strain evidence="3">CHK192-9172</strain>
    </source>
</reference>
<dbReference type="GO" id="GO:0071713">
    <property type="term" value="F:para-aminobenzoyl-glutamate hydrolase activity"/>
    <property type="evidence" value="ECO:0007669"/>
    <property type="project" value="TreeGrafter"/>
</dbReference>
<dbReference type="SUPFAM" id="SSF53187">
    <property type="entry name" value="Zn-dependent exopeptidases"/>
    <property type="match status" value="1"/>
</dbReference>
<dbReference type="InterPro" id="IPR052030">
    <property type="entry name" value="Peptidase_M20/M20A_hydrolases"/>
</dbReference>
<dbReference type="GO" id="GO:0046872">
    <property type="term" value="F:metal ion binding"/>
    <property type="evidence" value="ECO:0007669"/>
    <property type="project" value="UniProtKB-KW"/>
</dbReference>
<evidence type="ECO:0000313" key="4">
    <source>
        <dbReference type="Proteomes" id="UP000824024"/>
    </source>
</evidence>
<dbReference type="PANTHER" id="PTHR30575">
    <property type="entry name" value="PEPTIDASE M20"/>
    <property type="match status" value="1"/>
</dbReference>
<reference evidence="3" key="2">
    <citation type="submission" date="2021-04" db="EMBL/GenBank/DDBJ databases">
        <authorList>
            <person name="Gilroy R."/>
        </authorList>
    </citation>
    <scope>NUCLEOTIDE SEQUENCE</scope>
    <source>
        <strain evidence="3">CHK192-9172</strain>
    </source>
</reference>
<accession>A0A9D2D1C8</accession>
<dbReference type="AlphaFoldDB" id="A0A9D2D1C8"/>
<feature type="binding site" evidence="1">
    <location>
        <position position="413"/>
    </location>
    <ligand>
        <name>Mn(2+)</name>
        <dbReference type="ChEBI" id="CHEBI:29035"/>
        <label>2</label>
    </ligand>
</feature>
<dbReference type="Proteomes" id="UP000824024">
    <property type="component" value="Unassembled WGS sequence"/>
</dbReference>
<dbReference type="InterPro" id="IPR036264">
    <property type="entry name" value="Bact_exopeptidase_dim_dom"/>
</dbReference>
<feature type="domain" description="Peptidase M20 dimerisation" evidence="2">
    <location>
        <begin position="240"/>
        <end position="327"/>
    </location>
</feature>
<feature type="binding site" evidence="1">
    <location>
        <position position="158"/>
    </location>
    <ligand>
        <name>Mn(2+)</name>
        <dbReference type="ChEBI" id="CHEBI:29035"/>
        <label>2</label>
    </ligand>
</feature>
<proteinExistence type="predicted"/>
<dbReference type="Pfam" id="PF07687">
    <property type="entry name" value="M20_dimer"/>
    <property type="match status" value="1"/>
</dbReference>
<dbReference type="PANTHER" id="PTHR30575:SF3">
    <property type="entry name" value="PEPTIDASE M20 DIMERISATION DOMAIN-CONTAINING PROTEIN"/>
    <property type="match status" value="1"/>
</dbReference>
<evidence type="ECO:0000313" key="3">
    <source>
        <dbReference type="EMBL" id="HIZ06739.1"/>
    </source>
</evidence>
<keyword evidence="1" id="KW-0464">Manganese</keyword>
<comment type="caution">
    <text evidence="3">The sequence shown here is derived from an EMBL/GenBank/DDBJ whole genome shotgun (WGS) entry which is preliminary data.</text>
</comment>
<dbReference type="GO" id="GO:0046657">
    <property type="term" value="P:folic acid catabolic process"/>
    <property type="evidence" value="ECO:0007669"/>
    <property type="project" value="TreeGrafter"/>
</dbReference>
<dbReference type="Gene3D" id="3.40.630.10">
    <property type="entry name" value="Zn peptidases"/>
    <property type="match status" value="2"/>
</dbReference>
<dbReference type="NCBIfam" id="TIGR01891">
    <property type="entry name" value="amidohydrolases"/>
    <property type="match status" value="1"/>
</dbReference>
<dbReference type="GO" id="GO:0005737">
    <property type="term" value="C:cytoplasm"/>
    <property type="evidence" value="ECO:0007669"/>
    <property type="project" value="TreeGrafter"/>
</dbReference>
<feature type="binding site" evidence="1">
    <location>
        <position position="194"/>
    </location>
    <ligand>
        <name>Mn(2+)</name>
        <dbReference type="ChEBI" id="CHEBI:29035"/>
        <label>2</label>
    </ligand>
</feature>
<feature type="binding site" evidence="1">
    <location>
        <position position="218"/>
    </location>
    <ligand>
        <name>Mn(2+)</name>
        <dbReference type="ChEBI" id="CHEBI:29035"/>
        <label>2</label>
    </ligand>
</feature>
<comment type="cofactor">
    <cofactor evidence="1">
        <name>Mn(2+)</name>
        <dbReference type="ChEBI" id="CHEBI:29035"/>
    </cofactor>
    <text evidence="1">The Mn(2+) ion enhances activity.</text>
</comment>
<dbReference type="SUPFAM" id="SSF55031">
    <property type="entry name" value="Bacterial exopeptidase dimerisation domain"/>
    <property type="match status" value="1"/>
</dbReference>
<dbReference type="InterPro" id="IPR002933">
    <property type="entry name" value="Peptidase_M20"/>
</dbReference>
<sequence length="445" mass="49078">MEERTMEHQLYPGIGEKDRQMLRRYRRNLHKYPETGWLTYRTTALAAEILEKAGYEVFAGEECVAFDLAEDVPDREQIKEADARCRKDLPEGLYKKWKKRMGRLGGAVGVYDSGRPGQTVAFRFDIDGLPVREDGRMQERRPVAENFMSRYPGCSHACGHDGHTAIGLVLARKLMEQKQDLTGRLLFIFQTAEEGVRGAKSMCRCWKFGRIDKLICCHIGFTGADQFVAGAGGFLATTKLDVEFTGKSAHAGLCPERGRNALLAAAEAVVKMQDIPTPKTGTVRLNAGTLRAGEARNTVPAHARLQMETRGSDSGKNQYMRSQAEGIIRACCEKYGVICTITEKGESDSADSSEGLSRQLLDMARKLGIYEDCLLHQTFGASDDGAVFMNKVRQEGGEAAYILLGAKQTGHHHESAFDFDEKALDKGLAVLYRAAGCFCAAGKPV</sequence>
<organism evidence="3 4">
    <name type="scientific">Candidatus Eubacterium avistercoris</name>
    <dbReference type="NCBI Taxonomy" id="2838567"/>
    <lineage>
        <taxon>Bacteria</taxon>
        <taxon>Bacillati</taxon>
        <taxon>Bacillota</taxon>
        <taxon>Clostridia</taxon>
        <taxon>Eubacteriales</taxon>
        <taxon>Eubacteriaceae</taxon>
        <taxon>Eubacterium</taxon>
    </lineage>
</organism>